<reference evidence="3 4" key="1">
    <citation type="journal article" date="2020" name="New Microbes New Infect">
        <title>Sellimonas caecigallum sp. nov., description and genome sequence of a new member of the Sellimonas genus isolated from the cecum of feral chicken.</title>
        <authorList>
            <person name="Wongkuna S."/>
            <person name="Ghimire S."/>
            <person name="Antony L."/>
            <person name="Chankhamhaengdecha S."/>
            <person name="Janvilisri T."/>
            <person name="Scaria J."/>
        </authorList>
    </citation>
    <scope>NUCLEOTIDE SEQUENCE [LARGE SCALE GENOMIC DNA]</scope>
    <source>
        <strain evidence="3 4">SW451</strain>
    </source>
</reference>
<gene>
    <name evidence="3" type="ORF">FLB61_02035</name>
</gene>
<proteinExistence type="predicted"/>
<dbReference type="Gene3D" id="3.50.50.60">
    <property type="entry name" value="FAD/NAD(P)-binding domain"/>
    <property type="match status" value="1"/>
</dbReference>
<dbReference type="EMBL" id="VIRV01000001">
    <property type="protein sequence ID" value="MBY0757891.1"/>
    <property type="molecule type" value="Genomic_DNA"/>
</dbReference>
<evidence type="ECO:0000313" key="3">
    <source>
        <dbReference type="EMBL" id="MBY0757891.1"/>
    </source>
</evidence>
<dbReference type="PANTHER" id="PTHR13847">
    <property type="entry name" value="SARCOSINE DEHYDROGENASE-RELATED"/>
    <property type="match status" value="1"/>
</dbReference>
<evidence type="ECO:0000259" key="2">
    <source>
        <dbReference type="Pfam" id="PF01266"/>
    </source>
</evidence>
<keyword evidence="1" id="KW-0560">Oxidoreductase</keyword>
<dbReference type="PANTHER" id="PTHR13847:SF287">
    <property type="entry name" value="FAD-DEPENDENT OXIDOREDUCTASE DOMAIN-CONTAINING PROTEIN 1"/>
    <property type="match status" value="1"/>
</dbReference>
<evidence type="ECO:0000256" key="1">
    <source>
        <dbReference type="ARBA" id="ARBA00023002"/>
    </source>
</evidence>
<name>A0ABS7L4D2_9FIRM</name>
<dbReference type="RefSeq" id="WP_087201853.1">
    <property type="nucleotide sequence ID" value="NZ_CP173660.1"/>
</dbReference>
<accession>A0ABS7L4D2</accession>
<dbReference type="SUPFAM" id="SSF51905">
    <property type="entry name" value="FAD/NAD(P)-binding domain"/>
    <property type="match status" value="1"/>
</dbReference>
<dbReference type="InterPro" id="IPR036188">
    <property type="entry name" value="FAD/NAD-bd_sf"/>
</dbReference>
<feature type="domain" description="FAD dependent oxidoreductase" evidence="2">
    <location>
        <begin position="11"/>
        <end position="373"/>
    </location>
</feature>
<sequence>MMSGTMYKTFDVAVIGAGSIGSSVAYFNAKKGAQVVLIDAGDIAQSTSSRSDGNVLVCDKQPGFDAIFAKASQDMFPELSRELDYDLEWKQKGSLFLTETEEEFEIASKFCQDMKECGISMRMMDQKEIQDDEPLLAKDIYGGLETISDGSVYPIGLAYGLALGAEKKGAILSLHNRVTNIEKQEDAFRIETENGTILARNVVDACGVWAPAIGAMVGLPIPIRPRQGQILVSEQTFQVARRKVHEFGYMLTKFQSGSYRRPVSERVEKHGVAFVFEPTASHNFLIGSSRAFAGEDISSEIEVMKAMAERAIRFFPVIADIKVIRSYSGLRPYTPDHMPIVSGTPVEGFYIAAGHEGDGIGLAPITGKVMADMIAGEAPFMDLSPLRYDRFFSKEER</sequence>
<organism evidence="3 4">
    <name type="scientific">Sellimonas caecigallum</name>
    <dbReference type="NCBI Taxonomy" id="2592333"/>
    <lineage>
        <taxon>Bacteria</taxon>
        <taxon>Bacillati</taxon>
        <taxon>Bacillota</taxon>
        <taxon>Clostridia</taxon>
        <taxon>Lachnospirales</taxon>
        <taxon>Lachnospiraceae</taxon>
        <taxon>Sellimonas</taxon>
    </lineage>
</organism>
<dbReference type="Proteomes" id="UP000779049">
    <property type="component" value="Unassembled WGS sequence"/>
</dbReference>
<dbReference type="Gene3D" id="3.30.9.10">
    <property type="entry name" value="D-Amino Acid Oxidase, subunit A, domain 2"/>
    <property type="match status" value="1"/>
</dbReference>
<dbReference type="InterPro" id="IPR006076">
    <property type="entry name" value="FAD-dep_OxRdtase"/>
</dbReference>
<comment type="caution">
    <text evidence="3">The sequence shown here is derived from an EMBL/GenBank/DDBJ whole genome shotgun (WGS) entry which is preliminary data.</text>
</comment>
<dbReference type="SUPFAM" id="SSF54373">
    <property type="entry name" value="FAD-linked reductases, C-terminal domain"/>
    <property type="match status" value="1"/>
</dbReference>
<evidence type="ECO:0000313" key="4">
    <source>
        <dbReference type="Proteomes" id="UP000779049"/>
    </source>
</evidence>
<keyword evidence="4" id="KW-1185">Reference proteome</keyword>
<protein>
    <submittedName>
        <fullName evidence="3">FAD-binding oxidoreductase</fullName>
    </submittedName>
</protein>
<dbReference type="Pfam" id="PF01266">
    <property type="entry name" value="DAO"/>
    <property type="match status" value="1"/>
</dbReference>